<dbReference type="InterPro" id="IPR036179">
    <property type="entry name" value="Ig-like_dom_sf"/>
</dbReference>
<dbReference type="OrthoDB" id="8871599at2759"/>
<dbReference type="AlphaFoldDB" id="A0A6A1Q9J9"/>
<dbReference type="EMBL" id="SGJD01000900">
    <property type="protein sequence ID" value="KAB0402966.1"/>
    <property type="molecule type" value="Genomic_DNA"/>
</dbReference>
<accession>A0A6A1Q9J9</accession>
<feature type="non-terminal residue" evidence="1">
    <location>
        <position position="1"/>
    </location>
</feature>
<sequence>VLSQVQLLESGPSLVKASHTLSLTCTLSGFSLTIYGVLSQVQVQVLGPGLLKTLYLTCPISGFSIQRRHITDSFFPAAQLRDDLGHSPVLLSQEAQ</sequence>
<keyword evidence="2" id="KW-1185">Reference proteome</keyword>
<name>A0A6A1Q9J9_BALPH</name>
<proteinExistence type="predicted"/>
<evidence type="ECO:0000313" key="2">
    <source>
        <dbReference type="Proteomes" id="UP000437017"/>
    </source>
</evidence>
<dbReference type="Gene3D" id="2.60.40.10">
    <property type="entry name" value="Immunoglobulins"/>
    <property type="match status" value="1"/>
</dbReference>
<protein>
    <recommendedName>
        <fullName evidence="3">Ig-like domain-containing protein</fullName>
    </recommendedName>
</protein>
<evidence type="ECO:0008006" key="3">
    <source>
        <dbReference type="Google" id="ProtNLM"/>
    </source>
</evidence>
<comment type="caution">
    <text evidence="1">The sequence shown here is derived from an EMBL/GenBank/DDBJ whole genome shotgun (WGS) entry which is preliminary data.</text>
</comment>
<dbReference type="Proteomes" id="UP000437017">
    <property type="component" value="Unassembled WGS sequence"/>
</dbReference>
<organism evidence="1 2">
    <name type="scientific">Balaenoptera physalus</name>
    <name type="common">Fin whale</name>
    <name type="synonym">Balaena physalus</name>
    <dbReference type="NCBI Taxonomy" id="9770"/>
    <lineage>
        <taxon>Eukaryota</taxon>
        <taxon>Metazoa</taxon>
        <taxon>Chordata</taxon>
        <taxon>Craniata</taxon>
        <taxon>Vertebrata</taxon>
        <taxon>Euteleostomi</taxon>
        <taxon>Mammalia</taxon>
        <taxon>Eutheria</taxon>
        <taxon>Laurasiatheria</taxon>
        <taxon>Artiodactyla</taxon>
        <taxon>Whippomorpha</taxon>
        <taxon>Cetacea</taxon>
        <taxon>Mysticeti</taxon>
        <taxon>Balaenopteridae</taxon>
        <taxon>Balaenoptera</taxon>
    </lineage>
</organism>
<dbReference type="SUPFAM" id="SSF48726">
    <property type="entry name" value="Immunoglobulin"/>
    <property type="match status" value="1"/>
</dbReference>
<gene>
    <name evidence="1" type="ORF">E2I00_012554</name>
</gene>
<dbReference type="InterPro" id="IPR013783">
    <property type="entry name" value="Ig-like_fold"/>
</dbReference>
<reference evidence="1 2" key="1">
    <citation type="journal article" date="2019" name="PLoS ONE">
        <title>Genomic analyses reveal an absence of contemporary introgressive admixture between fin whales and blue whales, despite known hybrids.</title>
        <authorList>
            <person name="Westbury M.V."/>
            <person name="Petersen B."/>
            <person name="Lorenzen E.D."/>
        </authorList>
    </citation>
    <scope>NUCLEOTIDE SEQUENCE [LARGE SCALE GENOMIC DNA]</scope>
    <source>
        <strain evidence="1">FinWhale-01</strain>
    </source>
</reference>
<evidence type="ECO:0000313" key="1">
    <source>
        <dbReference type="EMBL" id="KAB0402966.1"/>
    </source>
</evidence>